<evidence type="ECO:0000256" key="2">
    <source>
        <dbReference type="ARBA" id="ARBA00022692"/>
    </source>
</evidence>
<evidence type="ECO:0000256" key="3">
    <source>
        <dbReference type="ARBA" id="ARBA00022989"/>
    </source>
</evidence>
<organism evidence="6 7">
    <name type="scientific">Nocardiopsis flavescens</name>
    <dbReference type="NCBI Taxonomy" id="758803"/>
    <lineage>
        <taxon>Bacteria</taxon>
        <taxon>Bacillati</taxon>
        <taxon>Actinomycetota</taxon>
        <taxon>Actinomycetes</taxon>
        <taxon>Streptosporangiales</taxon>
        <taxon>Nocardiopsidaceae</taxon>
        <taxon>Nocardiopsis</taxon>
    </lineage>
</organism>
<dbReference type="Proteomes" id="UP000184452">
    <property type="component" value="Unassembled WGS sequence"/>
</dbReference>
<reference evidence="6 7" key="1">
    <citation type="submission" date="2016-11" db="EMBL/GenBank/DDBJ databases">
        <authorList>
            <person name="Jaros S."/>
            <person name="Januszkiewicz K."/>
            <person name="Wedrychowicz H."/>
        </authorList>
    </citation>
    <scope>NUCLEOTIDE SEQUENCE [LARGE SCALE GENOMIC DNA]</scope>
    <source>
        <strain evidence="6 7">CGMCC 4.5723</strain>
    </source>
</reference>
<keyword evidence="4 5" id="KW-0472">Membrane</keyword>
<feature type="transmembrane region" description="Helical" evidence="5">
    <location>
        <begin position="89"/>
        <end position="110"/>
    </location>
</feature>
<dbReference type="STRING" id="758803.SAMN05421803_10689"/>
<dbReference type="OrthoDB" id="3790625at2"/>
<evidence type="ECO:0000256" key="1">
    <source>
        <dbReference type="ARBA" id="ARBA00004141"/>
    </source>
</evidence>
<dbReference type="RefSeq" id="WP_073379288.1">
    <property type="nucleotide sequence ID" value="NZ_FQZK01000006.1"/>
</dbReference>
<accession>A0A1M6JD74</accession>
<evidence type="ECO:0000256" key="4">
    <source>
        <dbReference type="ARBA" id="ARBA00023136"/>
    </source>
</evidence>
<comment type="subcellular location">
    <subcellularLocation>
        <location evidence="1">Membrane</location>
        <topology evidence="1">Multi-pass membrane protein</topology>
    </subcellularLocation>
</comment>
<keyword evidence="3 5" id="KW-1133">Transmembrane helix</keyword>
<evidence type="ECO:0000313" key="7">
    <source>
        <dbReference type="Proteomes" id="UP000184452"/>
    </source>
</evidence>
<feature type="transmembrane region" description="Helical" evidence="5">
    <location>
        <begin position="20"/>
        <end position="41"/>
    </location>
</feature>
<feature type="transmembrane region" description="Helical" evidence="5">
    <location>
        <begin position="116"/>
        <end position="132"/>
    </location>
</feature>
<gene>
    <name evidence="6" type="ORF">SAMN05421803_10689</name>
</gene>
<name>A0A1M6JD74_9ACTN</name>
<dbReference type="Pfam" id="PF13564">
    <property type="entry name" value="DoxX_2"/>
    <property type="match status" value="1"/>
</dbReference>
<protein>
    <submittedName>
        <fullName evidence="6">DoxX-like family protein</fullName>
    </submittedName>
</protein>
<proteinExistence type="predicted"/>
<evidence type="ECO:0000313" key="6">
    <source>
        <dbReference type="EMBL" id="SHJ44570.1"/>
    </source>
</evidence>
<sequence>MTTAPRPHRTPAAAPRPLTLGLWTAQVLLFLVFVGGGVWKLATPAAELAQVFPWVGQTPPALLHITSVLDILGGLGVLLPALTRIRPGLTVAAALGCTALQASAIVFHLSRGETDVAFNAVLLALAAFVAWGRHTGAPLAPRV</sequence>
<dbReference type="EMBL" id="FQZK01000006">
    <property type="protein sequence ID" value="SHJ44570.1"/>
    <property type="molecule type" value="Genomic_DNA"/>
</dbReference>
<keyword evidence="2 5" id="KW-0812">Transmembrane</keyword>
<evidence type="ECO:0000256" key="5">
    <source>
        <dbReference type="SAM" id="Phobius"/>
    </source>
</evidence>
<dbReference type="InterPro" id="IPR032808">
    <property type="entry name" value="DoxX"/>
</dbReference>
<dbReference type="GO" id="GO:0016020">
    <property type="term" value="C:membrane"/>
    <property type="evidence" value="ECO:0007669"/>
    <property type="project" value="UniProtKB-SubCell"/>
</dbReference>
<keyword evidence="7" id="KW-1185">Reference proteome</keyword>
<feature type="transmembrane region" description="Helical" evidence="5">
    <location>
        <begin position="61"/>
        <end position="82"/>
    </location>
</feature>
<dbReference type="AlphaFoldDB" id="A0A1M6JD74"/>